<reference evidence="2" key="1">
    <citation type="submission" date="2022-04" db="EMBL/GenBank/DDBJ databases">
        <title>Carnegiea gigantea Genome sequencing and assembly v2.</title>
        <authorList>
            <person name="Copetti D."/>
            <person name="Sanderson M.J."/>
            <person name="Burquez A."/>
            <person name="Wojciechowski M.F."/>
        </authorList>
    </citation>
    <scope>NUCLEOTIDE SEQUENCE</scope>
    <source>
        <strain evidence="2">SGP5-SGP5p</strain>
        <tissue evidence="2">Aerial part</tissue>
    </source>
</reference>
<comment type="caution">
    <text evidence="2">The sequence shown here is derived from an EMBL/GenBank/DDBJ whole genome shotgun (WGS) entry which is preliminary data.</text>
</comment>
<gene>
    <name evidence="2" type="ORF">Cgig2_003317</name>
</gene>
<feature type="domain" description="PGG" evidence="1">
    <location>
        <begin position="355"/>
        <end position="399"/>
    </location>
</feature>
<dbReference type="EMBL" id="JAKOGI010000446">
    <property type="protein sequence ID" value="KAJ8434878.1"/>
    <property type="molecule type" value="Genomic_DNA"/>
</dbReference>
<evidence type="ECO:0000259" key="1">
    <source>
        <dbReference type="Pfam" id="PF13962"/>
    </source>
</evidence>
<organism evidence="2 3">
    <name type="scientific">Carnegiea gigantea</name>
    <dbReference type="NCBI Taxonomy" id="171969"/>
    <lineage>
        <taxon>Eukaryota</taxon>
        <taxon>Viridiplantae</taxon>
        <taxon>Streptophyta</taxon>
        <taxon>Embryophyta</taxon>
        <taxon>Tracheophyta</taxon>
        <taxon>Spermatophyta</taxon>
        <taxon>Magnoliopsida</taxon>
        <taxon>eudicotyledons</taxon>
        <taxon>Gunneridae</taxon>
        <taxon>Pentapetalae</taxon>
        <taxon>Caryophyllales</taxon>
        <taxon>Cactineae</taxon>
        <taxon>Cactaceae</taxon>
        <taxon>Cactoideae</taxon>
        <taxon>Echinocereeae</taxon>
        <taxon>Carnegiea</taxon>
    </lineage>
</organism>
<dbReference type="Pfam" id="PF13962">
    <property type="entry name" value="PGG"/>
    <property type="match status" value="1"/>
</dbReference>
<protein>
    <recommendedName>
        <fullName evidence="1">PGG domain-containing protein</fullName>
    </recommendedName>
</protein>
<name>A0A9Q1QAC9_9CARY</name>
<keyword evidence="3" id="KW-1185">Reference proteome</keyword>
<evidence type="ECO:0000313" key="3">
    <source>
        <dbReference type="Proteomes" id="UP001153076"/>
    </source>
</evidence>
<proteinExistence type="predicted"/>
<sequence>MPASMDLNLLIGCSKVGKTMKLLVVDITSSVSSSVFFFSHLNLTKERKWLQKHTPYKSKFVDIAFHNPAYRQPHRTDLRNQETVLTNQAIVRFTLQGGLPNTSTRPIPTVPLILVLNLQKKPGVWARKWGKKVLKTFRLTSVYLARAKIRLVEGHEDGSQMARTSRKDHTLLQETAPQPPSFFSLHPTIFCVNLPAKLNRYVDSRDLFGRNHELSIDEVCGIVLYSNQDITIPWTTSPLWLIPVPDENLGEGKTVKTACEPSIRGICRAFPGPQCWLLVHITVFRHPEDTRSVVQRVVPVGHPDNNIPHRGLRVPYAHITMTPCFFESMLFEPIFTRAGVNPDSKTPCIQPSIDLTEMRNMISIVAAPLATTAFTAGFTLPGGLSSDNGEAVLVKKATFLETGRWTVPLIIRKSFSMTSVFSSPSTEQPRSLTRMPNRTAITASPTRLPVTAITTSTLSGPAFETEFDAEVEEGGEPSFYFILISILRRPENPRRIVEWAVLVGHPDDVLHRGLLYQMPT</sequence>
<accession>A0A9Q1QAC9</accession>
<evidence type="ECO:0000313" key="2">
    <source>
        <dbReference type="EMBL" id="KAJ8434878.1"/>
    </source>
</evidence>
<dbReference type="InterPro" id="IPR026961">
    <property type="entry name" value="PGG_dom"/>
</dbReference>
<dbReference type="AlphaFoldDB" id="A0A9Q1QAC9"/>
<dbReference type="Proteomes" id="UP001153076">
    <property type="component" value="Unassembled WGS sequence"/>
</dbReference>